<evidence type="ECO:0000313" key="3">
    <source>
        <dbReference type="Proteomes" id="UP000238164"/>
    </source>
</evidence>
<evidence type="ECO:0000256" key="1">
    <source>
        <dbReference type="SAM" id="MobiDB-lite"/>
    </source>
</evidence>
<accession>A0A2N9JK32</accession>
<proteinExistence type="predicted"/>
<dbReference type="KEGG" id="mgg:MPLG2_2739"/>
<organism evidence="2 3">
    <name type="scientific">Micropruina glycogenica</name>
    <dbReference type="NCBI Taxonomy" id="75385"/>
    <lineage>
        <taxon>Bacteria</taxon>
        <taxon>Bacillati</taxon>
        <taxon>Actinomycetota</taxon>
        <taxon>Actinomycetes</taxon>
        <taxon>Propionibacteriales</taxon>
        <taxon>Nocardioidaceae</taxon>
        <taxon>Micropruina</taxon>
    </lineage>
</organism>
<dbReference type="EMBL" id="LT985188">
    <property type="protein sequence ID" value="SPD87769.1"/>
    <property type="molecule type" value="Genomic_DNA"/>
</dbReference>
<gene>
    <name evidence="2" type="ORF">MPLG2_2739</name>
</gene>
<evidence type="ECO:0000313" key="2">
    <source>
        <dbReference type="EMBL" id="SPD87769.1"/>
    </source>
</evidence>
<dbReference type="AlphaFoldDB" id="A0A2N9JK32"/>
<feature type="compositionally biased region" description="Polar residues" evidence="1">
    <location>
        <begin position="46"/>
        <end position="55"/>
    </location>
</feature>
<keyword evidence="3" id="KW-1185">Reference proteome</keyword>
<name>A0A2N9JK32_9ACTN</name>
<dbReference type="Proteomes" id="UP000238164">
    <property type="component" value="Chromosome 1"/>
</dbReference>
<protein>
    <submittedName>
        <fullName evidence="2">Uncharacterized protein</fullName>
    </submittedName>
</protein>
<reference evidence="2 3" key="1">
    <citation type="submission" date="2018-02" db="EMBL/GenBank/DDBJ databases">
        <authorList>
            <person name="Cohen D.B."/>
            <person name="Kent A.D."/>
        </authorList>
    </citation>
    <scope>NUCLEOTIDE SEQUENCE [LARGE SCALE GENOMIC DNA]</scope>
    <source>
        <strain evidence="2">1</strain>
    </source>
</reference>
<sequence>MALAPSTVGVGKAVGQPNVTLADPSPTDSNGPVPPPETAICAATASGRSTPSTPRVNVVDGVRHPDLPSGTRTTDAEMSATSLPVDGSAVTNVHSSVNAVATTGVPDALACLIASASSMTALSTLGVGVGVGSATALLALTQLNVSARHDTATATRT</sequence>
<feature type="region of interest" description="Disordered" evidence="1">
    <location>
        <begin position="1"/>
        <end position="77"/>
    </location>
</feature>